<dbReference type="EMBL" id="JAVFKY010000005">
    <property type="protein sequence ID" value="KAK5576186.1"/>
    <property type="molecule type" value="Genomic_DNA"/>
</dbReference>
<dbReference type="PANTHER" id="PTHR15600">
    <property type="entry name" value="SACSIN"/>
    <property type="match status" value="1"/>
</dbReference>
<protein>
    <recommendedName>
        <fullName evidence="1">Sacsin/Nov domain-containing protein</fullName>
    </recommendedName>
</protein>
<comment type="caution">
    <text evidence="2">The sequence shown here is derived from an EMBL/GenBank/DDBJ whole genome shotgun (WGS) entry which is preliminary data.</text>
</comment>
<dbReference type="NCBIfam" id="NF047352">
    <property type="entry name" value="P_loop_sacsin"/>
    <property type="match status" value="1"/>
</dbReference>
<proteinExistence type="predicted"/>
<dbReference type="InterPro" id="IPR052972">
    <property type="entry name" value="Sacsin_chaperone_reg"/>
</dbReference>
<feature type="domain" description="Sacsin/Nov" evidence="1">
    <location>
        <begin position="1284"/>
        <end position="1530"/>
    </location>
</feature>
<reference evidence="2 3" key="1">
    <citation type="submission" date="2023-11" db="EMBL/GenBank/DDBJ databases">
        <title>Dfirmibasis_genome.</title>
        <authorList>
            <person name="Edelbroek B."/>
            <person name="Kjellin J."/>
            <person name="Jerlstrom-Hultqvist J."/>
            <person name="Soderbom F."/>
        </authorList>
    </citation>
    <scope>NUCLEOTIDE SEQUENCE [LARGE SCALE GENOMIC DNA]</scope>
    <source>
        <strain evidence="2 3">TNS-C-14</strain>
    </source>
</reference>
<dbReference type="InterPro" id="IPR036890">
    <property type="entry name" value="HATPase_C_sf"/>
</dbReference>
<dbReference type="GO" id="GO:0030544">
    <property type="term" value="F:Hsp70 protein binding"/>
    <property type="evidence" value="ECO:0007669"/>
    <property type="project" value="TreeGrafter"/>
</dbReference>
<organism evidence="2 3">
    <name type="scientific">Dictyostelium firmibasis</name>
    <dbReference type="NCBI Taxonomy" id="79012"/>
    <lineage>
        <taxon>Eukaryota</taxon>
        <taxon>Amoebozoa</taxon>
        <taxon>Evosea</taxon>
        <taxon>Eumycetozoa</taxon>
        <taxon>Dictyostelia</taxon>
        <taxon>Dictyosteliales</taxon>
        <taxon>Dictyosteliaceae</taxon>
        <taxon>Dictyostelium</taxon>
    </lineage>
</organism>
<feature type="domain" description="Sacsin/Nov" evidence="1">
    <location>
        <begin position="10"/>
        <end position="237"/>
    </location>
</feature>
<evidence type="ECO:0000313" key="2">
    <source>
        <dbReference type="EMBL" id="KAK5576186.1"/>
    </source>
</evidence>
<dbReference type="Pfam" id="PF25794">
    <property type="entry name" value="SACS"/>
    <property type="match status" value="2"/>
</dbReference>
<dbReference type="Gene3D" id="3.30.565.10">
    <property type="entry name" value="Histidine kinase-like ATPase, C-terminal domain"/>
    <property type="match status" value="1"/>
</dbReference>
<dbReference type="InterPro" id="IPR058210">
    <property type="entry name" value="SACS/Nov_dom"/>
</dbReference>
<keyword evidence="3" id="KW-1185">Reference proteome</keyword>
<accession>A0AAN7YR59</accession>
<dbReference type="SUPFAM" id="SSF55874">
    <property type="entry name" value="ATPase domain of HSP90 chaperone/DNA topoisomerase II/histidine kinase"/>
    <property type="match status" value="2"/>
</dbReference>
<dbReference type="Proteomes" id="UP001344447">
    <property type="component" value="Unassembled WGS sequence"/>
</dbReference>
<sequence>MPKFKDQSIKLSHFLRDNLLNYPESKIFRELIQNAEDAQADSVIIKVDESIYGNNGLLISEDKKEIKNSFELLGPSILIYNNAIFQEKDWGGICQISQGSKKENLKSVGNFGLGWNSVYHITDNPIVFSGHYVWFSDPNERMGGGLFFDLRDQNDLDSCKSFLEPFINFKEANWNPCSSFLNGTIIRLPLRLYSSEIKSTILTMDAIKGILDEFSKDINEILIFLKNISSIVIIVNDQVVNSVSISNLSEIKKQRGKVFLFLSNIVDKEMKNPSSAIEFAEILCQKNQLDCESIFQINFKISKNGVTENISYLVSQGIFIDKKLIDLVKKNKEIKLISYGGTAIPIDSGTSTKFKGKPFTFLPIGSLVYDIPLHVNGYFRLSNARDNIIYSLSEVEEASESLSKQWNMFVSEAIIPYFYLKSLDYMKLYYGRELYNYFPYRCNIKSLQGSNPSYDISINTMNSIVNGTYFLDHFNSSQYLALEGSLIISNDQMPPDFVLTILDQRKVKTIKLPSELLNHFNNLKIPLQSYSKLFLCNLLVSCPLTNYSEDVIDYLFCSEIIDGGHLDKVKILPIDSSYSTLGCLYKPPKLIFCHFIYMSDQVHDILFKYDATLTFHLKLSALPNNFRKSVTSICRVYNNIHQINLSEFITKLHTFRNQFLIQNVEKIWDCIDELKRNENLQLDQIKSLHIVQYRKSSTQFGVTCYNNSLLLMYNSQFLGIEPILNELNIYLVKENHQFNCFLAHISQYSQLLNYLQNARWLLKPNDIDIIRNFLINLDPFLSPKDISIFYELPIHPCLGNSNKKFGNISKTSMCVDYINIDKYEIHGKELIKITELSQHKNLLKQSPSSSKLMLDSEKKVFRYYLIPNISQFKLEVSIKIINRFLTHYSIYYNEDNLLKKIAFIPSENGVYSTPDSFYIMTLSEKKLVREIFPHIIIHPLIKIENLKNFGLKDKLPFTSICPRIPNLLSKEYSIETYKNFMECLVEKGDDINDSIINSLKDIPFIPASEVDTYDGYEPTNSKISLSESTLSIHKDCSFTLHYPIKGIEKNNPLHKYLSSTCKKFIIDHLLNLNFDVSNYETTFNPASVFNSTYNEINLLIKKKQLEDQMDRISEIEWIWLDEELVPTKNTFTKNVNPNLNFKPYFNFIKLFHNTKFLDSLKLKQEPTLEDYIGLINSIQDNYNKENSNSDELLNLVVYCLQLNIFNREIIEKSKIKLPTVDREFVEFEKVVFVDHKFLPTEFKDSGYFELHHSISINTVSRLKISKVSQLICQKVAFDHQFGQKEELVPRLKQILHDYNVNTFLNEMVQNAHDAGSTEVKLILDCNSHIQKYLEYEPKEFDEFQQDLQSYFESSLLFYNNSFFKEKDIINVQKMSGSIKKQDKSSIGQYGLGINSMYTFSDCPCILSGEYLMVFDPLVSHIGQSVDYSPGAKYKIQEYKNYPKFFEPFEHLQSILGFNLDDGRINGTIIRLPLRKKLNGNRFISPQIWNEDKVFDYLKSVVKCRLENLMFFTNIDSLDVLKLESQSSKLEIVISIEKRSSHSLITNQFNNLIPIPTQASEYTFTIKHSEKHKITEKYIIGQVSEEEFNLSEYPSNNALKFLSMYNTGKRKPVGGIAFKIPDFNNSYKFQAKSFCYLPFKDLISDIPVHLHGHFSTTSSRDILESTKSTKLFNLDKILSEKVGSDKEQSDDFELCWNEILVTDVIAPIYINTLTLFKNKFIKGNDIDLITKYHDFYYSLFPKKGDRLEGHFIIGKLIEKFYSLVESEGSDVFLHCPSVEIKKNPNDTLNIDFGFFESYDSLSILKCIDYLNFNVKIATPSLIACFSYLNKRNLTKERISRELKRKDLDPKIITTEDIGNIISFFFSRHSPQLLDNCQVLVFNDQTRDFVSLENISDINNKNKHQLYNPTHLDFGEKLGLKFIDSKLTNILKNLPSQTSSLSDINIYDFNYVDFYFYHLLPNFNKLPFEDNIILLKKLLEFFETKNDTIKEVKHELISSKQLHILKTSNVFPFVNKDGVQEFTLISKLFNPKFIKYDFTLNYPILEVSKGNIDILKYLGIKNELNKDDIVSQFKKISSDAYREETPIDTLIKRARYLWKLNKTAKAFDELVDLNIVPVKESEKIGGKKMKLKLLSINNTCHSDYEDLYFSVKLIQDVEIPYPKLYNHIDYQKIFENFVSLLSNITDWPKTQNGKIDPEIFRLLASMCHHLERYQGDFSKEMVERILRIPVVGSDSFIDFNNVVITTESSNLKPFFNVLPQIFHPFKTFFSKLGVKELSVDIICQRLNTFLHQEITHSEGNRSLGILYELLFNFEELETYKIKHSPLPVFTKKGFIKPSNEVYLFDLSVSRIKTNSIYQINESIKKEYEKLGVLKLSSSLREELDDQMTDLDDDSLDDSIAQFLNTLIKENQKFISKLHKHNLSEILNIKVKSGTICTNFFYKGENITKDTNCEYFNDRVNSILYIDRCTEKEDAFRKLLKFNSIDVTCSVFNSFKKKFFCDKINSQTSQSINYFEDNNLQNSQTEHQRTVNCLSDSFKTIARRNSDIASILKTDPRFNRECMFHYLISIEMSLKSLLVFHFHQPINSNSVNHLSVLLSKKIENVPYIPKHLEKYKKSHLANDPISHTDFAQIIEICSQLLILTGNTNNN</sequence>
<evidence type="ECO:0000259" key="1">
    <source>
        <dbReference type="Pfam" id="PF25794"/>
    </source>
</evidence>
<name>A0AAN7YR59_9MYCE</name>
<dbReference type="PANTHER" id="PTHR15600:SF42">
    <property type="entry name" value="SACSIN"/>
    <property type="match status" value="1"/>
</dbReference>
<gene>
    <name evidence="2" type="ORF">RB653_007327</name>
</gene>
<evidence type="ECO:0000313" key="3">
    <source>
        <dbReference type="Proteomes" id="UP001344447"/>
    </source>
</evidence>